<reference evidence="3 4" key="1">
    <citation type="journal article" date="2013" name="Curr. Biol.">
        <title>The Genome of the Foraminiferan Reticulomyxa filosa.</title>
        <authorList>
            <person name="Glockner G."/>
            <person name="Hulsmann N."/>
            <person name="Schleicher M."/>
            <person name="Noegel A.A."/>
            <person name="Eichinger L."/>
            <person name="Gallinger C."/>
            <person name="Pawlowski J."/>
            <person name="Sierra R."/>
            <person name="Euteneuer U."/>
            <person name="Pillet L."/>
            <person name="Moustafa A."/>
            <person name="Platzer M."/>
            <person name="Groth M."/>
            <person name="Szafranski K."/>
            <person name="Schliwa M."/>
        </authorList>
    </citation>
    <scope>NUCLEOTIDE SEQUENCE [LARGE SCALE GENOMIC DNA]</scope>
</reference>
<organism evidence="3 4">
    <name type="scientific">Reticulomyxa filosa</name>
    <dbReference type="NCBI Taxonomy" id="46433"/>
    <lineage>
        <taxon>Eukaryota</taxon>
        <taxon>Sar</taxon>
        <taxon>Rhizaria</taxon>
        <taxon>Retaria</taxon>
        <taxon>Foraminifera</taxon>
        <taxon>Monothalamids</taxon>
        <taxon>Reticulomyxidae</taxon>
        <taxon>Reticulomyxa</taxon>
    </lineage>
</organism>
<protein>
    <submittedName>
        <fullName evidence="3">Uncharacterized protein</fullName>
    </submittedName>
</protein>
<evidence type="ECO:0000313" key="4">
    <source>
        <dbReference type="Proteomes" id="UP000023152"/>
    </source>
</evidence>
<accession>X6LDU9</accession>
<dbReference type="EMBL" id="ASPP01045559">
    <property type="protein sequence ID" value="ETN98879.1"/>
    <property type="molecule type" value="Genomic_DNA"/>
</dbReference>
<keyword evidence="2" id="KW-0812">Transmembrane</keyword>
<keyword evidence="2" id="KW-0472">Membrane</keyword>
<name>X6LDU9_RETFI</name>
<proteinExistence type="predicted"/>
<dbReference type="AlphaFoldDB" id="X6LDU9"/>
<evidence type="ECO:0000256" key="1">
    <source>
        <dbReference type="SAM" id="Coils"/>
    </source>
</evidence>
<feature type="non-terminal residue" evidence="3">
    <location>
        <position position="138"/>
    </location>
</feature>
<feature type="transmembrane region" description="Helical" evidence="2">
    <location>
        <begin position="6"/>
        <end position="37"/>
    </location>
</feature>
<keyword evidence="2" id="KW-1133">Transmembrane helix</keyword>
<keyword evidence="1" id="KW-0175">Coiled coil</keyword>
<comment type="caution">
    <text evidence="3">The sequence shown here is derived from an EMBL/GenBank/DDBJ whole genome shotgun (WGS) entry which is preliminary data.</text>
</comment>
<keyword evidence="4" id="KW-1185">Reference proteome</keyword>
<feature type="coiled-coil region" evidence="1">
    <location>
        <begin position="37"/>
        <end position="71"/>
    </location>
</feature>
<feature type="non-terminal residue" evidence="3">
    <location>
        <position position="1"/>
    </location>
</feature>
<evidence type="ECO:0000313" key="3">
    <source>
        <dbReference type="EMBL" id="ETN98879.1"/>
    </source>
</evidence>
<gene>
    <name evidence="3" type="ORF">RFI_38608</name>
</gene>
<evidence type="ECO:0000256" key="2">
    <source>
        <dbReference type="SAM" id="Phobius"/>
    </source>
</evidence>
<sequence>LINNIINIFIILFINWIHSFDFFLIIIIITITIFIFFQKQLEAKKELEKEVKKLKEEKQTAEVAVSTYRRAFENEMSKYKHEAFRHSLFKSRSTEDVQSLIEKNQQLQLLANELADTVTDREENIKHLKEVKHLLGIR</sequence>
<dbReference type="Proteomes" id="UP000023152">
    <property type="component" value="Unassembled WGS sequence"/>
</dbReference>